<organism evidence="2 3">
    <name type="scientific">Ranitomeya imitator</name>
    <name type="common">mimic poison frog</name>
    <dbReference type="NCBI Taxonomy" id="111125"/>
    <lineage>
        <taxon>Eukaryota</taxon>
        <taxon>Metazoa</taxon>
        <taxon>Chordata</taxon>
        <taxon>Craniata</taxon>
        <taxon>Vertebrata</taxon>
        <taxon>Euteleostomi</taxon>
        <taxon>Amphibia</taxon>
        <taxon>Batrachia</taxon>
        <taxon>Anura</taxon>
        <taxon>Neobatrachia</taxon>
        <taxon>Hyloidea</taxon>
        <taxon>Dendrobatidae</taxon>
        <taxon>Dendrobatinae</taxon>
        <taxon>Ranitomeya</taxon>
    </lineage>
</organism>
<name>A0ABN9KRR1_9NEOB</name>
<accession>A0ABN9KRR1</accession>
<evidence type="ECO:0000313" key="2">
    <source>
        <dbReference type="EMBL" id="CAJ0918892.1"/>
    </source>
</evidence>
<evidence type="ECO:0000313" key="3">
    <source>
        <dbReference type="Proteomes" id="UP001176940"/>
    </source>
</evidence>
<evidence type="ECO:0000256" key="1">
    <source>
        <dbReference type="SAM" id="Coils"/>
    </source>
</evidence>
<proteinExistence type="predicted"/>
<feature type="coiled-coil region" evidence="1">
    <location>
        <begin position="66"/>
        <end position="100"/>
    </location>
</feature>
<keyword evidence="3" id="KW-1185">Reference proteome</keyword>
<reference evidence="2" key="1">
    <citation type="submission" date="2023-07" db="EMBL/GenBank/DDBJ databases">
        <authorList>
            <person name="Stuckert A."/>
        </authorList>
    </citation>
    <scope>NUCLEOTIDE SEQUENCE</scope>
</reference>
<gene>
    <name evidence="2" type="ORF">RIMI_LOCUS884573</name>
</gene>
<feature type="coiled-coil region" evidence="1">
    <location>
        <begin position="259"/>
        <end position="307"/>
    </location>
</feature>
<sequence length="515" mass="55597">MTLYKRQLQGLAGGGNGQNQGTDTRYLEEQMSRAEEASKAMLRDAESAHGAEQSLQRQMSGLQGLQAETQNDLERLQTKLQGAESDSSQHQSRLQDLKGKITIAMQQLNGGQTELNQLTFSSVDSSWNSNSFSQLGQEAQTIANRLSQDAQAIVQDAADALADTQRAVQILRSGDVDLGAVERLRARLDDVRTQNGEIESEAIKAAAAAERSYHESMQTTRALAQASLTDPLGFQGEMERLRGESSSLRTSVEAEISQIKNLQSKFTAWEQDVEQQLQEGRSNRLVADQLLSRSNAAKNKAEKAMQTGNSTYHEIEGILSSLRGCGDSVGDRRAEAEDALRRLPQIVRQTQAAVDTTEEAAAALKGAEKDAGTTVGNAREALSITSAIQQDMMQMSLDANSTAELALTLEREFAQLRKMVTETAGDLDDRTNVAEQDSAAAQGIAVSALEAEVSAGGSLDAVTETLNALDHVLRLLDQPVEGSEEAIRALDRSMQRSYQGHRGAQARFGGVGISS</sequence>
<keyword evidence="1" id="KW-0175">Coiled coil</keyword>
<comment type="caution">
    <text evidence="2">The sequence shown here is derived from an EMBL/GenBank/DDBJ whole genome shotgun (WGS) entry which is preliminary data.</text>
</comment>
<dbReference type="EMBL" id="CAUEEQ010001113">
    <property type="protein sequence ID" value="CAJ0918892.1"/>
    <property type="molecule type" value="Genomic_DNA"/>
</dbReference>
<dbReference type="Proteomes" id="UP001176940">
    <property type="component" value="Unassembled WGS sequence"/>
</dbReference>
<protein>
    <submittedName>
        <fullName evidence="2">Uncharacterized protein</fullName>
    </submittedName>
</protein>